<evidence type="ECO:0000313" key="2">
    <source>
        <dbReference type="Proteomes" id="UP001239111"/>
    </source>
</evidence>
<evidence type="ECO:0000313" key="1">
    <source>
        <dbReference type="EMBL" id="KAJ8676109.1"/>
    </source>
</evidence>
<dbReference type="EMBL" id="CM056742">
    <property type="protein sequence ID" value="KAJ8676109.1"/>
    <property type="molecule type" value="Genomic_DNA"/>
</dbReference>
<name>A0ACC2NYF6_9HYME</name>
<proteinExistence type="predicted"/>
<protein>
    <submittedName>
        <fullName evidence="1">Uncharacterized protein</fullName>
    </submittedName>
</protein>
<accession>A0ACC2NYF6</accession>
<keyword evidence="2" id="KW-1185">Reference proteome</keyword>
<gene>
    <name evidence="1" type="ORF">QAD02_011895</name>
</gene>
<dbReference type="Proteomes" id="UP001239111">
    <property type="component" value="Chromosome 2"/>
</dbReference>
<sequence length="566" mass="64787">MDNHVQLDANVYRNLITTLKECELDDLIKSLQGCVIGTIGSLNGTNKEAERPDSPVSDNSDCVTLCSSDDDSSREDNFHTKLQVVKEPLSINVKKATKFRDRPEFKHIGTYPMRSNPRGLVLIIANNLYKIQKDRRPSAKHDEANLKKLFVDMGFRVITYFDLTGEEIEEKVQEFSQMAELRRVDSAFVIVSSHGSGKLGHQETEILGVDYNTIGYKKVVCTNIINFFTAEKCRNLSGKPKIFIFQTCRGENEQVAVPRYKIDAATTSRPVIEEPYIHFSDTMRNYEDMLIVYATIPGYVSYRDEFNGSWFIQVLCEVFMNYAHKVPVQELFYMIDSRLKNIRTLSDACQTPSITSQGFNQYCFLNPGLFEDKSSIQNGATNGNEHESRFKCCPDRKAKILVCTYCESVYHQQCASKLGTIKTLGSIKADCCSNKIIEKDEEDNKSLSENVGELKKVLFELKKENHHLKNQISSLQTQHVDIISSEIDLKNSKQTLEVENLVRENDLLKELNTSLKQSNVLLTEKHDRLFNKMMKKKKNQWVKKSVCKVLRKKKKKKSNIVEPVED</sequence>
<organism evidence="1 2">
    <name type="scientific">Eretmocerus hayati</name>
    <dbReference type="NCBI Taxonomy" id="131215"/>
    <lineage>
        <taxon>Eukaryota</taxon>
        <taxon>Metazoa</taxon>
        <taxon>Ecdysozoa</taxon>
        <taxon>Arthropoda</taxon>
        <taxon>Hexapoda</taxon>
        <taxon>Insecta</taxon>
        <taxon>Pterygota</taxon>
        <taxon>Neoptera</taxon>
        <taxon>Endopterygota</taxon>
        <taxon>Hymenoptera</taxon>
        <taxon>Apocrita</taxon>
        <taxon>Proctotrupomorpha</taxon>
        <taxon>Chalcidoidea</taxon>
        <taxon>Aphelinidae</taxon>
        <taxon>Aphelininae</taxon>
        <taxon>Eretmocerus</taxon>
    </lineage>
</organism>
<reference evidence="1" key="1">
    <citation type="submission" date="2023-04" db="EMBL/GenBank/DDBJ databases">
        <title>A chromosome-level genome assembly of the parasitoid wasp Eretmocerus hayati.</title>
        <authorList>
            <person name="Zhong Y."/>
            <person name="Liu S."/>
            <person name="Liu Y."/>
        </authorList>
    </citation>
    <scope>NUCLEOTIDE SEQUENCE</scope>
    <source>
        <strain evidence="1">ZJU_SS_LIU_2023</strain>
    </source>
</reference>
<comment type="caution">
    <text evidence="1">The sequence shown here is derived from an EMBL/GenBank/DDBJ whole genome shotgun (WGS) entry which is preliminary data.</text>
</comment>